<dbReference type="EMBL" id="JADOXO010000251">
    <property type="protein sequence ID" value="KAF9808132.1"/>
    <property type="molecule type" value="Genomic_DNA"/>
</dbReference>
<dbReference type="GO" id="GO:0004672">
    <property type="term" value="F:protein kinase activity"/>
    <property type="evidence" value="ECO:0007669"/>
    <property type="project" value="InterPro"/>
</dbReference>
<dbReference type="Proteomes" id="UP000639403">
    <property type="component" value="Unassembled WGS sequence"/>
</dbReference>
<feature type="domain" description="Fungal-type protein kinase" evidence="2">
    <location>
        <begin position="167"/>
        <end position="638"/>
    </location>
</feature>
<reference evidence="3" key="1">
    <citation type="submission" date="2020-11" db="EMBL/GenBank/DDBJ databases">
        <authorList>
            <person name="Koelle M."/>
            <person name="Horta M.A.C."/>
            <person name="Nowrousian M."/>
            <person name="Ohm R.A."/>
            <person name="Benz P."/>
            <person name="Pilgard A."/>
        </authorList>
    </citation>
    <scope>NUCLEOTIDE SEQUENCE</scope>
    <source>
        <strain evidence="3">FPRL280</strain>
    </source>
</reference>
<gene>
    <name evidence="3" type="ORF">IEO21_07968</name>
</gene>
<accession>A0A8H7NX31</accession>
<feature type="region of interest" description="Disordered" evidence="1">
    <location>
        <begin position="735"/>
        <end position="776"/>
    </location>
</feature>
<organism evidence="3 4">
    <name type="scientific">Rhodonia placenta</name>
    <dbReference type="NCBI Taxonomy" id="104341"/>
    <lineage>
        <taxon>Eukaryota</taxon>
        <taxon>Fungi</taxon>
        <taxon>Dikarya</taxon>
        <taxon>Basidiomycota</taxon>
        <taxon>Agaricomycotina</taxon>
        <taxon>Agaricomycetes</taxon>
        <taxon>Polyporales</taxon>
        <taxon>Adustoporiaceae</taxon>
        <taxon>Rhodonia</taxon>
    </lineage>
</organism>
<protein>
    <recommendedName>
        <fullName evidence="2">Fungal-type protein kinase domain-containing protein</fullName>
    </recommendedName>
</protein>
<evidence type="ECO:0000313" key="3">
    <source>
        <dbReference type="EMBL" id="KAF9808132.1"/>
    </source>
</evidence>
<dbReference type="PANTHER" id="PTHR38248">
    <property type="entry name" value="FUNK1 6"/>
    <property type="match status" value="1"/>
</dbReference>
<dbReference type="SUPFAM" id="SSF56112">
    <property type="entry name" value="Protein kinase-like (PK-like)"/>
    <property type="match status" value="1"/>
</dbReference>
<dbReference type="InterPro" id="IPR011009">
    <property type="entry name" value="Kinase-like_dom_sf"/>
</dbReference>
<feature type="compositionally biased region" description="Basic and acidic residues" evidence="1">
    <location>
        <begin position="832"/>
        <end position="847"/>
    </location>
</feature>
<feature type="region of interest" description="Disordered" evidence="1">
    <location>
        <begin position="796"/>
        <end position="847"/>
    </location>
</feature>
<dbReference type="AlphaFoldDB" id="A0A8H7NX31"/>
<evidence type="ECO:0000259" key="2">
    <source>
        <dbReference type="Pfam" id="PF17667"/>
    </source>
</evidence>
<feature type="region of interest" description="Disordered" evidence="1">
    <location>
        <begin position="576"/>
        <end position="596"/>
    </location>
</feature>
<comment type="caution">
    <text evidence="3">The sequence shown here is derived from an EMBL/GenBank/DDBJ whole genome shotgun (WGS) entry which is preliminary data.</text>
</comment>
<evidence type="ECO:0000313" key="4">
    <source>
        <dbReference type="Proteomes" id="UP000639403"/>
    </source>
</evidence>
<dbReference type="PROSITE" id="PS00109">
    <property type="entry name" value="PROTEIN_KINASE_TYR"/>
    <property type="match status" value="1"/>
</dbReference>
<feature type="compositionally biased region" description="Acidic residues" evidence="1">
    <location>
        <begin position="821"/>
        <end position="831"/>
    </location>
</feature>
<dbReference type="InterPro" id="IPR008266">
    <property type="entry name" value="Tyr_kinase_AS"/>
</dbReference>
<dbReference type="PANTHER" id="PTHR38248:SF2">
    <property type="entry name" value="FUNK1 11"/>
    <property type="match status" value="1"/>
</dbReference>
<name>A0A8H7NX31_9APHY</name>
<reference evidence="3" key="2">
    <citation type="journal article" name="Front. Microbiol.">
        <title>Degradative Capacity of Two Strains of Rhodonia placenta: From Phenotype to Genotype.</title>
        <authorList>
            <person name="Kolle M."/>
            <person name="Horta M.A.C."/>
            <person name="Nowrousian M."/>
            <person name="Ohm R.A."/>
            <person name="Benz J.P."/>
            <person name="Pilgard A."/>
        </authorList>
    </citation>
    <scope>NUCLEOTIDE SEQUENCE</scope>
    <source>
        <strain evidence="3">FPRL280</strain>
    </source>
</reference>
<feature type="compositionally biased region" description="Basic and acidic residues" evidence="1">
    <location>
        <begin position="750"/>
        <end position="769"/>
    </location>
</feature>
<dbReference type="Gene3D" id="1.10.510.10">
    <property type="entry name" value="Transferase(Phosphotransferase) domain 1"/>
    <property type="match status" value="1"/>
</dbReference>
<dbReference type="InterPro" id="IPR040976">
    <property type="entry name" value="Pkinase_fungal"/>
</dbReference>
<feature type="compositionally biased region" description="Basic and acidic residues" evidence="1">
    <location>
        <begin position="582"/>
        <end position="595"/>
    </location>
</feature>
<evidence type="ECO:0000256" key="1">
    <source>
        <dbReference type="SAM" id="MobiDB-lite"/>
    </source>
</evidence>
<dbReference type="Pfam" id="PF17667">
    <property type="entry name" value="Pkinase_fungal"/>
    <property type="match status" value="1"/>
</dbReference>
<sequence length="886" mass="101030">MQSHNSSSGATFVTCLADSGGSSGLTESSFTSNEASFDESIPVEHAQRIQQPRSRIERKFNISRSCIGCYLRAFVPTKVKMPHWAPHDLFGRPLCSGDHGGFCASMTAALNQLIQLFPKRRRLAFLGTKGRLLKPPTSSRNMKRYASSPTIVASLPGKYRAFYALPEWANVSIAFEIMQHNDDDPIGKDAMEHEHTLERIAHHAQNLFVAQNRLFVFVVGIFGSSARIFRFDHAAAVVSEAFDYTERPDILREFLWRFVHPLSTTSSVSGADPSIQIPEEVDIYRAQMLLDKSGKPPLSQAEQKMCRWITVRDTNGDLLRFFAFRLLYTNPNMFSRACSVWEALKEGEKTGRTYVIKDAWRQLCFSAETDFYDVLHEGVNSVRHGSRSADAYDHANIDPCLLGLAQDYIGVDLGRREYLRYNAGCDSTRCAQLAKNPNTSRKSCTDACVPHRSLFTGHCTISSARLGMPLDSELERSHMRLVLKTVGRPISHFTRTYQLIEAFRDAIIGHQRAYEAGIIHRDISEGNVLLAEDESFTGFIGDFDHSFNWKTFLKERGLEVSRESWEKYARQRYVAKNGPGTRLDEPGDHSPSERRPIKRWTQERTGTLYFIAIEVMEGISLHEARHDLESFYWLLFWLMLRHTQHSHPDGQKASDFYFKAPSESALAEYKRIWLIQHAPISVPGNHPMSKLLVDLRDLCRRNCLLSHLNNPIEPLTHEAMLAKFNEALASPGWPEYDPAIPLNRDPQPSELHKPDTNDTNELHSTRRMESTQATHSTHWFEDRLIRSAYSPTRYKHTRDLQNTGQRVAVQSRSSSKRGREDDDDDDDDDEYEPAKRPRSERAEDVRTRPRSIIHNALRILPSLPALLLRSALRTALNYTSFGTLWT</sequence>
<proteinExistence type="predicted"/>
<feature type="compositionally biased region" description="Polar residues" evidence="1">
    <location>
        <begin position="800"/>
        <end position="813"/>
    </location>
</feature>